<reference evidence="2 3" key="1">
    <citation type="journal article" date="2020" name="Front. Microbiol.">
        <title>Design of Bacterial Strain-Specific qPCR Assays Using NGS Data and Publicly Available Resources and Its Application to Track Biocontrol Strains.</title>
        <authorList>
            <person name="Hernandez I."/>
            <person name="Sant C."/>
            <person name="Martinez R."/>
            <person name="Fernandez C."/>
        </authorList>
    </citation>
    <scope>NUCLEOTIDE SEQUENCE [LARGE SCALE GENOMIC DNA]</scope>
    <source>
        <strain evidence="2 3">B24</strain>
    </source>
</reference>
<dbReference type="SUPFAM" id="SSF51621">
    <property type="entry name" value="Phosphoenolpyruvate/pyruvate domain"/>
    <property type="match status" value="1"/>
</dbReference>
<dbReference type="InterPro" id="IPR013785">
    <property type="entry name" value="Aldolase_TIM"/>
</dbReference>
<keyword evidence="2" id="KW-0378">Hydrolase</keyword>
<protein>
    <submittedName>
        <fullName evidence="2">Phosphoenolpyruvate hydrolase family protein</fullName>
    </submittedName>
</protein>
<dbReference type="PANTHER" id="PTHR31862:SF1">
    <property type="entry name" value="UPF0261 DOMAIN PROTEIN (AFU_ORTHOLOGUE AFUA_1G10120)"/>
    <property type="match status" value="1"/>
</dbReference>
<organism evidence="2 3">
    <name type="scientific">Microbacterium esteraromaticum</name>
    <dbReference type="NCBI Taxonomy" id="57043"/>
    <lineage>
        <taxon>Bacteria</taxon>
        <taxon>Bacillati</taxon>
        <taxon>Actinomycetota</taxon>
        <taxon>Actinomycetes</taxon>
        <taxon>Micrococcales</taxon>
        <taxon>Microbacteriaceae</taxon>
        <taxon>Microbacterium</taxon>
    </lineage>
</organism>
<evidence type="ECO:0000259" key="1">
    <source>
        <dbReference type="Pfam" id="PF09370"/>
    </source>
</evidence>
<gene>
    <name evidence="2" type="ORF">FVO59_07945</name>
</gene>
<dbReference type="PANTHER" id="PTHR31862">
    <property type="entry name" value="UPF0261 DOMAIN PROTEIN (AFU_ORTHOLOGUE AFUA_1G10120)"/>
    <property type="match status" value="1"/>
</dbReference>
<dbReference type="GO" id="GO:0016787">
    <property type="term" value="F:hydrolase activity"/>
    <property type="evidence" value="ECO:0007669"/>
    <property type="project" value="UniProtKB-KW"/>
</dbReference>
<proteinExistence type="predicted"/>
<dbReference type="Pfam" id="PF09370">
    <property type="entry name" value="PEP_hydrolase"/>
    <property type="match status" value="1"/>
</dbReference>
<name>A0A7D8AFZ7_9MICO</name>
<feature type="domain" description="TIM-barrel" evidence="1">
    <location>
        <begin position="12"/>
        <end position="273"/>
    </location>
</feature>
<keyword evidence="2" id="KW-0670">Pyruvate</keyword>
<dbReference type="InterPro" id="IPR009215">
    <property type="entry name" value="TIM-br_IGPS-like"/>
</dbReference>
<evidence type="ECO:0000313" key="3">
    <source>
        <dbReference type="Proteomes" id="UP000515708"/>
    </source>
</evidence>
<dbReference type="AlphaFoldDB" id="A0A7D8AFZ7"/>
<dbReference type="RefSeq" id="WP_182256364.1">
    <property type="nucleotide sequence ID" value="NZ_CP043732.1"/>
</dbReference>
<dbReference type="InterPro" id="IPR015813">
    <property type="entry name" value="Pyrv/PenolPyrv_kinase-like_dom"/>
</dbReference>
<dbReference type="Gene3D" id="3.20.20.70">
    <property type="entry name" value="Aldolase class I"/>
    <property type="match status" value="1"/>
</dbReference>
<dbReference type="PIRSF" id="PIRSF034452">
    <property type="entry name" value="TIM-br_sig_trnsd"/>
    <property type="match status" value="1"/>
</dbReference>
<dbReference type="Proteomes" id="UP000515708">
    <property type="component" value="Chromosome"/>
</dbReference>
<accession>A0A7D8AFZ7</accession>
<dbReference type="InterPro" id="IPR051353">
    <property type="entry name" value="Tobamovirus_resist_UPF0261"/>
</dbReference>
<sequence>MTVETPFSRSAILDRLARRRDAGEPILSASAGIGLVARSAEAAGIDLLNIQVTGISRHLGVPTTTTLGNATALTIEALPEIANVVEHTPIIGGLEATDGSRRDLRATIRRYRDLGFNGISNFPTVGSMLTWADIRRSVGEGIDRDFQLIRLAREEDLFTLAHAYTADHAAELAASGADVVVARCGATAGGMVGQPRENVSAEAACEYVQSVIDSVRRASADTYVIAHGGPFATPEDAPSLFASTDADGIHGESAIERIPIEVHVAKQVAAFKNQRIRVA</sequence>
<evidence type="ECO:0000313" key="2">
    <source>
        <dbReference type="EMBL" id="QMU97162.1"/>
    </source>
</evidence>
<dbReference type="EMBL" id="CP043732">
    <property type="protein sequence ID" value="QMU97162.1"/>
    <property type="molecule type" value="Genomic_DNA"/>
</dbReference>